<dbReference type="InterPro" id="IPR050378">
    <property type="entry name" value="Metallo-dep_Hydrolases_sf"/>
</dbReference>
<comment type="similarity">
    <text evidence="1">Belongs to the peptidase M38 family.</text>
</comment>
<feature type="binding site" evidence="3">
    <location>
        <position position="166"/>
    </location>
    <ligand>
        <name>substrate</name>
    </ligand>
</feature>
<name>A0A507ZX85_9GAMM</name>
<feature type="binding site" evidence="3">
    <location>
        <position position="102"/>
    </location>
    <ligand>
        <name>substrate</name>
    </ligand>
</feature>
<keyword evidence="1" id="KW-0645">Protease</keyword>
<dbReference type="PANTHER" id="PTHR11647">
    <property type="entry name" value="HYDRANTOINASE/DIHYDROPYRIMIDINASE FAMILY MEMBER"/>
    <property type="match status" value="1"/>
</dbReference>
<comment type="PTM">
    <text evidence="1">Carboxylation allows a single lysine to coordinate two zinc ions.</text>
</comment>
<dbReference type="PIRSF" id="PIRSF001238">
    <property type="entry name" value="IadA"/>
    <property type="match status" value="1"/>
</dbReference>
<dbReference type="EC" id="3.4.19.-" evidence="1"/>
<keyword evidence="1 4" id="KW-0479">Metal-binding</keyword>
<dbReference type="NCBIfam" id="TIGR01975">
    <property type="entry name" value="isoAsp_dipep"/>
    <property type="match status" value="1"/>
</dbReference>
<keyword evidence="1" id="KW-0482">Metalloprotease</keyword>
<dbReference type="GO" id="GO:0005737">
    <property type="term" value="C:cytoplasm"/>
    <property type="evidence" value="ECO:0007669"/>
    <property type="project" value="UniProtKB-SubCell"/>
</dbReference>
<dbReference type="EMBL" id="VICE01000135">
    <property type="protein sequence ID" value="TQD40874.1"/>
    <property type="molecule type" value="Genomic_DNA"/>
</dbReference>
<feature type="binding site" evidence="3">
    <location>
        <position position="230"/>
    </location>
    <ligand>
        <name>substrate</name>
    </ligand>
</feature>
<evidence type="ECO:0000256" key="4">
    <source>
        <dbReference type="PIRSR" id="PIRSR001238-3"/>
    </source>
</evidence>
<dbReference type="InterPro" id="IPR032466">
    <property type="entry name" value="Metal_Hydrolase"/>
</dbReference>
<evidence type="ECO:0000256" key="1">
    <source>
        <dbReference type="PIRNR" id="PIRNR001238"/>
    </source>
</evidence>
<dbReference type="AlphaFoldDB" id="A0A507ZX85"/>
<protein>
    <recommendedName>
        <fullName evidence="1">Isoaspartyl dipeptidase</fullName>
        <ecNumber evidence="1">3.4.19.-</ecNumber>
    </recommendedName>
</protein>
<comment type="function">
    <text evidence="1">Catalyzes the hydrolytic cleavage of a subset of L-isoaspartyl (L-beta-aspartyl) dipeptides. Used to degrade proteins damaged by L-isoaspartyl residues formation.</text>
</comment>
<dbReference type="RefSeq" id="WP_141519453.1">
    <property type="nucleotide sequence ID" value="NZ_VICE01000135.1"/>
</dbReference>
<reference evidence="6 7" key="1">
    <citation type="submission" date="2019-06" db="EMBL/GenBank/DDBJ databases">
        <title>Lysobacter alkalisoli sp. nov. isolated from saline soil.</title>
        <authorList>
            <person name="Sun J.-Q."/>
            <person name="Xu L."/>
        </authorList>
    </citation>
    <scope>NUCLEOTIDE SEQUENCE [LARGE SCALE GENOMIC DNA]</scope>
    <source>
        <strain evidence="6 7">JCM 31130</strain>
    </source>
</reference>
<feature type="binding site" evidence="3">
    <location>
        <position position="292"/>
    </location>
    <ligand>
        <name>substrate</name>
    </ligand>
</feature>
<keyword evidence="7" id="KW-1185">Reference proteome</keyword>
<dbReference type="GO" id="GO:0016810">
    <property type="term" value="F:hydrolase activity, acting on carbon-nitrogen (but not peptide) bonds"/>
    <property type="evidence" value="ECO:0007669"/>
    <property type="project" value="InterPro"/>
</dbReference>
<proteinExistence type="inferred from homology"/>
<dbReference type="GO" id="GO:0008798">
    <property type="term" value="F:beta-aspartyl-peptidase activity"/>
    <property type="evidence" value="ECO:0007669"/>
    <property type="project" value="InterPro"/>
</dbReference>
<accession>A0A507ZX85</accession>
<feature type="binding site" evidence="3">
    <location>
        <begin position="71"/>
        <end position="73"/>
    </location>
    <ligand>
        <name>substrate</name>
    </ligand>
</feature>
<dbReference type="PANTHER" id="PTHR11647:SF1">
    <property type="entry name" value="COLLAPSIN RESPONSE MEDIATOR PROTEIN"/>
    <property type="match status" value="1"/>
</dbReference>
<dbReference type="GO" id="GO:0046872">
    <property type="term" value="F:metal ion binding"/>
    <property type="evidence" value="ECO:0007669"/>
    <property type="project" value="UniProtKB-KW"/>
</dbReference>
<feature type="binding site" evidence="4">
    <location>
        <position position="66"/>
    </location>
    <ligand>
        <name>Zn(2+)</name>
        <dbReference type="ChEBI" id="CHEBI:29105"/>
        <label>1</label>
        <note>catalytic</note>
    </ligand>
</feature>
<feature type="binding site" evidence="4">
    <location>
        <position position="288"/>
    </location>
    <ligand>
        <name>Zn(2+)</name>
        <dbReference type="ChEBI" id="CHEBI:29105"/>
        <label>1</label>
        <note>catalytic</note>
    </ligand>
</feature>
<feature type="active site" description="Proton acceptor" evidence="2">
    <location>
        <position position="288"/>
    </location>
</feature>
<dbReference type="SUPFAM" id="SSF51338">
    <property type="entry name" value="Composite domain of metallo-dependent hydrolases"/>
    <property type="match status" value="1"/>
</dbReference>
<evidence type="ECO:0000313" key="6">
    <source>
        <dbReference type="EMBL" id="TQD40874.1"/>
    </source>
</evidence>
<dbReference type="GO" id="GO:0008237">
    <property type="term" value="F:metallopeptidase activity"/>
    <property type="evidence" value="ECO:0007669"/>
    <property type="project" value="UniProtKB-KW"/>
</dbReference>
<dbReference type="Gene3D" id="3.20.20.140">
    <property type="entry name" value="Metal-dependent hydrolases"/>
    <property type="match status" value="1"/>
</dbReference>
<keyword evidence="1 6" id="KW-0378">Hydrolase</keyword>
<organism evidence="6 7">
    <name type="scientific">Marilutibacter aestuarii</name>
    <dbReference type="NCBI Taxonomy" id="1706195"/>
    <lineage>
        <taxon>Bacteria</taxon>
        <taxon>Pseudomonadati</taxon>
        <taxon>Pseudomonadota</taxon>
        <taxon>Gammaproteobacteria</taxon>
        <taxon>Lysobacterales</taxon>
        <taxon>Lysobacteraceae</taxon>
        <taxon>Marilutibacter</taxon>
    </lineage>
</organism>
<dbReference type="InterPro" id="IPR010229">
    <property type="entry name" value="Pept_M38_dipep"/>
</dbReference>
<feature type="domain" description="Amidohydrolase-related" evidence="5">
    <location>
        <begin position="267"/>
        <end position="364"/>
    </location>
</feature>
<feature type="binding site" evidence="3">
    <location>
        <position position="133"/>
    </location>
    <ligand>
        <name>substrate</name>
    </ligand>
</feature>
<dbReference type="Pfam" id="PF01979">
    <property type="entry name" value="Amidohydro_1"/>
    <property type="match status" value="1"/>
</dbReference>
<feature type="binding site" evidence="4">
    <location>
        <position position="227"/>
    </location>
    <ligand>
        <name>Zn(2+)</name>
        <dbReference type="ChEBI" id="CHEBI:29105"/>
        <label>2</label>
        <note>catalytic</note>
    </ligand>
</feature>
<dbReference type="OrthoDB" id="9776455at2"/>
<dbReference type="InterPro" id="IPR006680">
    <property type="entry name" value="Amidohydro-rel"/>
</dbReference>
<evidence type="ECO:0000256" key="2">
    <source>
        <dbReference type="PIRSR" id="PIRSR001238-1"/>
    </source>
</evidence>
<dbReference type="Proteomes" id="UP000318212">
    <property type="component" value="Unassembled WGS sequence"/>
</dbReference>
<evidence type="ECO:0000256" key="3">
    <source>
        <dbReference type="PIRSR" id="PIRSR001238-2"/>
    </source>
</evidence>
<dbReference type="SUPFAM" id="SSF51556">
    <property type="entry name" value="Metallo-dependent hydrolases"/>
    <property type="match status" value="1"/>
</dbReference>
<keyword evidence="1 4" id="KW-0862">Zinc</keyword>
<sequence>MHEIIHIRGVDCHAPAPLGRQDLLVAAGRVLAVAPSLDPGGLGHPVRTVDGDGLLACPGLVDSLVHFGGGGGEGGFATRTAPLEPRDAIAAGVTTLVGALGTDDITRSHADLLAHARALGAHGLSGYVLTGSYRVPVRTLTGSVRDDLVLIPEVIGVGEIAIADHRGSQPGVEEMARIAADSRVGGMLAGKAGTVLVHVGDGAEGLDLIEAVARRYPIPATQWHPTHVNRHAALLAQGERWARSGGRIDLTASTTPALIEAGEVPAAEALARLLANGIGSDRITLSSDGQASLPQFDAAGRLVALDVAPIGSLVACLRDAVRLHGVSLADALAVVTRTPAQVWGLARKGRIAPGCDADLLLLDRGNLALRATVAGGRYHALG</sequence>
<comment type="subcellular location">
    <subcellularLocation>
        <location evidence="1">Cytoplasm</location>
    </subcellularLocation>
</comment>
<comment type="cofactor">
    <cofactor evidence="1 4">
        <name>Zn(2+)</name>
        <dbReference type="ChEBI" id="CHEBI:29105"/>
    </cofactor>
    <text evidence="1 4">Binds 2 Zn(2+) ions per subunit.</text>
</comment>
<dbReference type="InterPro" id="IPR011059">
    <property type="entry name" value="Metal-dep_hydrolase_composite"/>
</dbReference>
<feature type="binding site" evidence="4">
    <location>
        <position position="198"/>
    </location>
    <ligand>
        <name>Zn(2+)</name>
        <dbReference type="ChEBI" id="CHEBI:29105"/>
        <label>2</label>
        <note>catalytic</note>
    </ligand>
</feature>
<dbReference type="GO" id="GO:0006508">
    <property type="term" value="P:proteolysis"/>
    <property type="evidence" value="ECO:0007669"/>
    <property type="project" value="UniProtKB-KW"/>
</dbReference>
<dbReference type="Gene3D" id="2.30.40.10">
    <property type="entry name" value="Urease, subunit C, domain 1"/>
    <property type="match status" value="1"/>
</dbReference>
<gene>
    <name evidence="6" type="ORF">FKV25_14215</name>
</gene>
<comment type="caution">
    <text evidence="6">The sequence shown here is derived from an EMBL/GenBank/DDBJ whole genome shotgun (WGS) entry which is preliminary data.</text>
</comment>
<evidence type="ECO:0000313" key="7">
    <source>
        <dbReference type="Proteomes" id="UP000318212"/>
    </source>
</evidence>
<evidence type="ECO:0000259" key="5">
    <source>
        <dbReference type="Pfam" id="PF01979"/>
    </source>
</evidence>